<dbReference type="GO" id="GO:0016020">
    <property type="term" value="C:membrane"/>
    <property type="evidence" value="ECO:0007669"/>
    <property type="project" value="TreeGrafter"/>
</dbReference>
<dbReference type="Proteomes" id="UP001166286">
    <property type="component" value="Unassembled WGS sequence"/>
</dbReference>
<dbReference type="Gene3D" id="3.60.21.70">
    <property type="entry name" value="PhoD-like phosphatase"/>
    <property type="match status" value="1"/>
</dbReference>
<dbReference type="InterPro" id="IPR038607">
    <property type="entry name" value="PhoD-like_sf"/>
</dbReference>
<name>A0AA39V9I3_9LECA</name>
<feature type="compositionally biased region" description="Polar residues" evidence="1">
    <location>
        <begin position="167"/>
        <end position="183"/>
    </location>
</feature>
<feature type="compositionally biased region" description="Basic and acidic residues" evidence="1">
    <location>
        <begin position="413"/>
        <end position="437"/>
    </location>
</feature>
<feature type="compositionally biased region" description="Polar residues" evidence="1">
    <location>
        <begin position="1408"/>
        <end position="1423"/>
    </location>
</feature>
<feature type="region of interest" description="Disordered" evidence="1">
    <location>
        <begin position="1"/>
        <end position="463"/>
    </location>
</feature>
<evidence type="ECO:0000313" key="4">
    <source>
        <dbReference type="Proteomes" id="UP001166286"/>
    </source>
</evidence>
<feature type="compositionally biased region" description="Polar residues" evidence="1">
    <location>
        <begin position="204"/>
        <end position="216"/>
    </location>
</feature>
<feature type="compositionally biased region" description="Basic and acidic residues" evidence="1">
    <location>
        <begin position="244"/>
        <end position="291"/>
    </location>
</feature>
<feature type="compositionally biased region" description="Polar residues" evidence="1">
    <location>
        <begin position="62"/>
        <end position="71"/>
    </location>
</feature>
<reference evidence="3" key="1">
    <citation type="submission" date="2023-03" db="EMBL/GenBank/DDBJ databases">
        <title>Complete genome of Cladonia borealis.</title>
        <authorList>
            <person name="Park H."/>
        </authorList>
    </citation>
    <scope>NUCLEOTIDE SEQUENCE</scope>
    <source>
        <strain evidence="3">ANT050790</strain>
    </source>
</reference>
<feature type="region of interest" description="Disordered" evidence="1">
    <location>
        <begin position="576"/>
        <end position="658"/>
    </location>
</feature>
<dbReference type="Pfam" id="PF19050">
    <property type="entry name" value="PhoD_2"/>
    <property type="match status" value="2"/>
</dbReference>
<dbReference type="InterPro" id="IPR018946">
    <property type="entry name" value="PhoD-like_MPP"/>
</dbReference>
<gene>
    <name evidence="3" type="ORF">JMJ35_001674</name>
</gene>
<accession>A0AA39V9I3</accession>
<comment type="caution">
    <text evidence="3">The sequence shown here is derived from an EMBL/GenBank/DDBJ whole genome shotgun (WGS) entry which is preliminary data.</text>
</comment>
<evidence type="ECO:0000313" key="3">
    <source>
        <dbReference type="EMBL" id="KAK0515640.1"/>
    </source>
</evidence>
<feature type="compositionally biased region" description="Low complexity" evidence="1">
    <location>
        <begin position="184"/>
        <end position="195"/>
    </location>
</feature>
<feature type="compositionally biased region" description="Basic and acidic residues" evidence="1">
    <location>
        <begin position="338"/>
        <end position="366"/>
    </location>
</feature>
<feature type="region of interest" description="Disordered" evidence="1">
    <location>
        <begin position="1595"/>
        <end position="1809"/>
    </location>
</feature>
<feature type="compositionally biased region" description="Basic and acidic residues" evidence="1">
    <location>
        <begin position="306"/>
        <end position="325"/>
    </location>
</feature>
<feature type="region of interest" description="Disordered" evidence="1">
    <location>
        <begin position="1387"/>
        <end position="1513"/>
    </location>
</feature>
<dbReference type="InterPro" id="IPR043904">
    <property type="entry name" value="PhoD_2-like"/>
</dbReference>
<feature type="compositionally biased region" description="Pro residues" evidence="1">
    <location>
        <begin position="1393"/>
        <end position="1403"/>
    </location>
</feature>
<proteinExistence type="predicted"/>
<evidence type="ECO:0000256" key="1">
    <source>
        <dbReference type="SAM" id="MobiDB-lite"/>
    </source>
</evidence>
<protein>
    <recommendedName>
        <fullName evidence="2">PhoD-like phosphatase domain-containing protein</fullName>
    </recommendedName>
</protein>
<dbReference type="EMBL" id="JAFEKC020000003">
    <property type="protein sequence ID" value="KAK0515640.1"/>
    <property type="molecule type" value="Genomic_DNA"/>
</dbReference>
<dbReference type="PANTHER" id="PTHR46689:SF1">
    <property type="entry name" value="PHOD-LIKE PHOSPHATASE DOMAIN-CONTAINING PROTEIN"/>
    <property type="match status" value="1"/>
</dbReference>
<dbReference type="PANTHER" id="PTHR46689">
    <property type="entry name" value="MEMBRANE PROTEIN, PUTATIVE-RELATED"/>
    <property type="match status" value="1"/>
</dbReference>
<feature type="compositionally biased region" description="Basic and acidic residues" evidence="1">
    <location>
        <begin position="1447"/>
        <end position="1463"/>
    </location>
</feature>
<sequence>METEALPVQSSYGASSIPTQRPLRVDPNYPLPSSLPPQEMEISPLSNGLARTTSRRRKPNGSGASKTTFDNFPQPPAHPIAPEVPNAPPVSYRPPYSSENYDHSSGYPASFAERARALTGNPSPAKPLESPGEPTPQPVKQARRGSLNRPIGGVYSEIQRTKRDSWPPSNGLTSPRKFSNPTSPQQYQAQDPYPASRAARVSVPLQSSIDTPPTSHESNRRASAGVAQPPKKEWAADRSPLQKLEVKLNDISKEEKRARVQEAEQRLRESQGYDRRRSSGQEGARSVDRTQSKRVSVGSGVTKPSRSVEQDQKHQDKPNAQRSENEAVYPSPNPGIKEMSRIPRPERRRESLPAKTYSERQFEKQAADVSLPSKRDSSTRTSTRAPQTQQERGVRFRGEEEAEAPNAYAFKPSKPDQRDRRRSLRTEALEKSDEAHSARRGQFRTDPWTMADQSASKEVPTQQQQLYGNKAAIAGDDLSAASFGGPPDAVSRHAVQSHGQVHKYEIPPQTTSGIEARQAVGFGSGLQGVVEAPVHGKHHLSKILHLGHKHPVEASNQLGNPPRQLDEWRRAGTARLTAADFGTDDEPEKDQDAWWEKGRSGSQRKKARASNGRTRESQSLSVDYQNDTGKSQSSLSLEKRGEGPRDSLRNERTTQTRPYIKSGDYAALGIASLSPMERHAAHLWHRTRHDQISRLSSAYSYSCPDLAIHDPFHDSHICEPYMSKELTQSMRSIRIRSVPTLTTFDPPLYLKCGPLLRYTGLRRDRLQTTTRSGGQASIERETWRGSVMIVTADADSTYEPVPTLRLFSEPMELLPTPPPPTDEDDDQEVPSEFIDPVAGLPKLSRSGKTVYVKSVDDLEHGKDLSGLENDDGLFEETRTAAVPTAYGTPNYRPGRNGPAPSANAQAEGREGRARNKGQQVKGIRLHAERGVTFWRFNLEIELGPQQNRIAYSINNCPAVGFWVPAQGHSMNVMFHSCNGFSMSVNPDNFSGPDPLWRDVLNSHQTRPFHVMIGGGDQIYNDAVMVQSSKFRDWLEIKNPRHKHDADFDTALQEELGTFYLERYSMWFSQGLFGMANSQIPMVNMWDDHDIIDGYGSYPHHFMSTRVFCGLGAVAFKYYMLFQHQSVPDEGTSDEPSWLMGAAPGPYINELSRSIFVSLGKNIALLALDCRTERMRDEILSEASYDLIFDRCRREIIEGETKHLVVLLGIPIAYPRLVWLENLLTSSVMIPVKALGRTGMLGGFLNKFDGGVEILDDLDDHWTAKHHKRERNWFIQELQELAAEKSVRITILGGDVHLAAVGRFYSNPKLEIPKDRDHRYMANIISSAIVNTPPPNNMADILNRRDRTHHLDHDTDEDMIPMFKHDVNGHPRNNRSLLPRRNWCSIREYRPGTTPAPSPPPSDPQTPSDESLPTPTRLQRTLSLTRGEMSPGNLIRRFSKSGPPPSDDYLREMRANRERAEKAGELSAPESPQDDGYFTRQAELPKRAATITGDRGLRHSSAPLPRPGGFHRRPTNMSEIAVTKGDVDENANLINLEYGLDIVLNCEINQKDPSGHTYPYRLIIPALYYEGQGDKNTIPFRRKSLIRRLGSIRSKRRNTLADGQGQGEWGKGSVTPSGSEGEEEDVRPRRWSFGISQRRQYRDQTPPLSRERLPDQDFGGDDTQQQRQFKHRNQQIGHSRPQPFKMPPSQQRNFPEPATPLAQTDAFAAGRQDSADYHAHLDSSSQAAASAAPTRRLSKVDRMLGVGNVQRSTSNGNGSAGLAMAGVHGNSGDAEYDDEGEDYDEYDEERRDEREGKRMTQGYSGIEAYSEKSGKGWRRLLGGKGMRKFG</sequence>
<feature type="compositionally biased region" description="Basic and acidic residues" evidence="1">
    <location>
        <begin position="590"/>
        <end position="599"/>
    </location>
</feature>
<feature type="compositionally biased region" description="Polar residues" evidence="1">
    <location>
        <begin position="617"/>
        <end position="636"/>
    </location>
</feature>
<feature type="compositionally biased region" description="Basic and acidic residues" evidence="1">
    <location>
        <begin position="1787"/>
        <end position="1797"/>
    </location>
</feature>
<feature type="domain" description="PhoD-like phosphatase" evidence="2">
    <location>
        <begin position="1232"/>
        <end position="1390"/>
    </location>
</feature>
<feature type="compositionally biased region" description="Acidic residues" evidence="1">
    <location>
        <begin position="1773"/>
        <end position="1786"/>
    </location>
</feature>
<feature type="compositionally biased region" description="Polar residues" evidence="1">
    <location>
        <begin position="8"/>
        <end position="19"/>
    </location>
</feature>
<feature type="domain" description="PhoD-like phosphatase" evidence="2">
    <location>
        <begin position="958"/>
        <end position="1223"/>
    </location>
</feature>
<feature type="compositionally biased region" description="Polar residues" evidence="1">
    <location>
        <begin position="451"/>
        <end position="463"/>
    </location>
</feature>
<feature type="compositionally biased region" description="Low complexity" evidence="1">
    <location>
        <begin position="1722"/>
        <end position="1731"/>
    </location>
</feature>
<dbReference type="CDD" id="cd07389">
    <property type="entry name" value="MPP_PhoD"/>
    <property type="match status" value="1"/>
</dbReference>
<organism evidence="3 4">
    <name type="scientific">Cladonia borealis</name>
    <dbReference type="NCBI Taxonomy" id="184061"/>
    <lineage>
        <taxon>Eukaryota</taxon>
        <taxon>Fungi</taxon>
        <taxon>Dikarya</taxon>
        <taxon>Ascomycota</taxon>
        <taxon>Pezizomycotina</taxon>
        <taxon>Lecanoromycetes</taxon>
        <taxon>OSLEUM clade</taxon>
        <taxon>Lecanoromycetidae</taxon>
        <taxon>Lecanorales</taxon>
        <taxon>Lecanorineae</taxon>
        <taxon>Cladoniaceae</taxon>
        <taxon>Cladonia</taxon>
    </lineage>
</organism>
<feature type="region of interest" description="Disordered" evidence="1">
    <location>
        <begin position="884"/>
        <end position="920"/>
    </location>
</feature>
<evidence type="ECO:0000259" key="2">
    <source>
        <dbReference type="Pfam" id="PF19050"/>
    </source>
</evidence>
<feature type="compositionally biased region" description="Basic and acidic residues" evidence="1">
    <location>
        <begin position="637"/>
        <end position="654"/>
    </location>
</feature>
<keyword evidence="4" id="KW-1185">Reference proteome</keyword>